<reference evidence="4" key="1">
    <citation type="submission" date="2020-10" db="EMBL/GenBank/DDBJ databases">
        <title>Unveiling of a novel bifunctional photoreceptor, Dualchrome1, isolated from a cosmopolitan green alga.</title>
        <authorList>
            <person name="Suzuki S."/>
            <person name="Kawachi M."/>
        </authorList>
    </citation>
    <scope>NUCLEOTIDE SEQUENCE</scope>
    <source>
        <strain evidence="4">NIES 2893</strain>
    </source>
</reference>
<dbReference type="InterPro" id="IPR016024">
    <property type="entry name" value="ARM-type_fold"/>
</dbReference>
<evidence type="ECO:0000256" key="1">
    <source>
        <dbReference type="SAM" id="MobiDB-lite"/>
    </source>
</evidence>
<protein>
    <recommendedName>
        <fullName evidence="6">TOG domain-containing protein</fullName>
    </recommendedName>
</protein>
<proteinExistence type="predicted"/>
<accession>A0A830HGT3</accession>
<evidence type="ECO:0000259" key="3">
    <source>
        <dbReference type="Pfam" id="PF25757"/>
    </source>
</evidence>
<dbReference type="InterPro" id="IPR056497">
    <property type="entry name" value="HEAT_DAAF5"/>
</dbReference>
<dbReference type="Gene3D" id="1.25.10.10">
    <property type="entry name" value="Leucine-rich Repeat Variant"/>
    <property type="match status" value="3"/>
</dbReference>
<feature type="domain" description="Dynein axonemal assembly factor 5 HEAT-repeat" evidence="2">
    <location>
        <begin position="499"/>
        <end position="691"/>
    </location>
</feature>
<dbReference type="Pfam" id="PF25757">
    <property type="entry name" value="TPR_DNAAF5"/>
    <property type="match status" value="1"/>
</dbReference>
<dbReference type="OrthoDB" id="413572at2759"/>
<dbReference type="Pfam" id="PF24573">
    <property type="entry name" value="HEAT_DAAF5"/>
    <property type="match status" value="1"/>
</dbReference>
<dbReference type="InterPro" id="IPR057978">
    <property type="entry name" value="TPR_DAAF5"/>
</dbReference>
<dbReference type="InterPro" id="IPR011989">
    <property type="entry name" value="ARM-like"/>
</dbReference>
<dbReference type="SUPFAM" id="SSF48371">
    <property type="entry name" value="ARM repeat"/>
    <property type="match status" value="1"/>
</dbReference>
<comment type="caution">
    <text evidence="4">The sequence shown here is derived from an EMBL/GenBank/DDBJ whole genome shotgun (WGS) entry which is preliminary data.</text>
</comment>
<dbReference type="PANTHER" id="PTHR16216">
    <property type="entry name" value="DYNEIN ASSEMBLY FACTOR 5, AXONEMAL"/>
    <property type="match status" value="1"/>
</dbReference>
<dbReference type="AlphaFoldDB" id="A0A830HGT3"/>
<evidence type="ECO:0008006" key="6">
    <source>
        <dbReference type="Google" id="ProtNLM"/>
    </source>
</evidence>
<dbReference type="EMBL" id="BNJQ01000013">
    <property type="protein sequence ID" value="GHP06546.1"/>
    <property type="molecule type" value="Genomic_DNA"/>
</dbReference>
<feature type="domain" description="Dynein axonemal assembly factor 5 TPR repeats" evidence="3">
    <location>
        <begin position="129"/>
        <end position="345"/>
    </location>
</feature>
<keyword evidence="5" id="KW-1185">Reference proteome</keyword>
<organism evidence="4 5">
    <name type="scientific">Pycnococcus provasolii</name>
    <dbReference type="NCBI Taxonomy" id="41880"/>
    <lineage>
        <taxon>Eukaryota</taxon>
        <taxon>Viridiplantae</taxon>
        <taxon>Chlorophyta</taxon>
        <taxon>Pseudoscourfieldiophyceae</taxon>
        <taxon>Pseudoscourfieldiales</taxon>
        <taxon>Pycnococcaceae</taxon>
        <taxon>Pycnococcus</taxon>
    </lineage>
</organism>
<feature type="region of interest" description="Disordered" evidence="1">
    <location>
        <begin position="16"/>
        <end position="96"/>
    </location>
</feature>
<evidence type="ECO:0000313" key="4">
    <source>
        <dbReference type="EMBL" id="GHP06546.1"/>
    </source>
</evidence>
<evidence type="ECO:0000313" key="5">
    <source>
        <dbReference type="Proteomes" id="UP000660262"/>
    </source>
</evidence>
<dbReference type="Proteomes" id="UP000660262">
    <property type="component" value="Unassembled WGS sequence"/>
</dbReference>
<dbReference type="PANTHER" id="PTHR16216:SF2">
    <property type="entry name" value="DYNEIN AXONEMAL ASSEMBLY FACTOR 5"/>
    <property type="match status" value="1"/>
</dbReference>
<feature type="compositionally biased region" description="Low complexity" evidence="1">
    <location>
        <begin position="52"/>
        <end position="63"/>
    </location>
</feature>
<gene>
    <name evidence="4" type="ORF">PPROV_000529100</name>
</gene>
<dbReference type="InterPro" id="IPR052623">
    <property type="entry name" value="DAAF5"/>
</dbReference>
<sequence length="1063" mass="109378">MSHVDDIWAALKASSLPSSGARNHGGGSSSTMQGGLPGVTSHVRTLDEPRQSSSSSTMDVSHSGCDLDANGLDTNGLDDASSRGTSEEKRVSDATMNDAEEANAAAAAAAAAAGNLICPSITQRDVNALNEPDRATRKRAMETIARALSQRSTQELVDVLHPSRTLLAPLLRALGDATERVRLVAAEAVLDALVRAPDAAAAALPQIVPMLAARIGAPEQREPSEEVREILSKIVAGPVLHTPAEAIASVADPIADITSRGMLDAYAGVKKLACEAAGLLVAAAPTSGVHPRVLDACITGALKHQHSKVRVAAVAVVEACVLCQRRDVSLDDMTDEIASAVMDDDRENLLASSAAPALHRVVTEDASPQVRMRAFVACARMIGAERAECPSAYAPVPSAAAPHVYPMLLLALTDEAIARSQADAARIAHLVDDAAAVWHKAQPETGPAGDGGIAGAPAPVSDMSDAGDALLPFDAEVATSSSSPSSSSSGWQWWPTPAARAMAVALLPKLLNGVLRTLREWTSAKRASGARSLLSLVALTRGDAAPHASAICPALAAAVADDDAGVAALVVLAARTLGTCCDPSHWLAVALERVASGNTAGTAVEEMSSTPSPNAPNEATVSAGRRAGALVALSSLLRGASVGRGWTPTDAQLSSLAATLAAAEVRGDSSNAVRTQMLSVAANACSAVAGSAAVSPLAEADLVRVLLQLRCASPAEHATGTLGGGARQGRDSALAGGASAALAQLGGGDEAVVLRRTAERVLCTVEPSCASWEATSPDACVFWEMLRSCPGDALASLAPRMLRMLETCTANADNAPAIRIAALRELDALAESSARGAECLAASVGDNVNRETACERAIRAVAGPALIWKVGKTAAAVRHSACVCLGTLLRVGNLDANVLGRVVEDDMFYPGAGKLLPLMFGAMDEDWYHDTRLAACDALESLVRASGRVWSENAKRATYPEITKRLDDANGGVRASAARLLLAFVEACCPNYDSTNVGYLVEGVLVHMDDADDAIAVTVCDALCVLAAHGGHSSIVVKAVSGAKERHRRVRLCEKVLQQAASA</sequence>
<name>A0A830HGT3_9CHLO</name>
<evidence type="ECO:0000259" key="2">
    <source>
        <dbReference type="Pfam" id="PF24573"/>
    </source>
</evidence>